<gene>
    <name evidence="2" type="ORF">SAMN05216325_10867</name>
</gene>
<accession>A0A1H8E062</accession>
<dbReference type="InterPro" id="IPR011041">
    <property type="entry name" value="Quinoprot_gluc/sorb_DH_b-prop"/>
</dbReference>
<dbReference type="Pfam" id="PF07995">
    <property type="entry name" value="GSDH"/>
    <property type="match status" value="1"/>
</dbReference>
<proteinExistence type="predicted"/>
<feature type="domain" description="Glucose/Sorbosone dehydrogenase" evidence="1">
    <location>
        <begin position="50"/>
        <end position="380"/>
    </location>
</feature>
<dbReference type="AlphaFoldDB" id="A0A1H8E062"/>
<dbReference type="PANTHER" id="PTHR19328:SF75">
    <property type="entry name" value="ALDOSE SUGAR DEHYDROGENASE YLII"/>
    <property type="match status" value="1"/>
</dbReference>
<protein>
    <submittedName>
        <fullName evidence="2">Glucose/arabinose dehydrogenase, beta-propeller fold</fullName>
    </submittedName>
</protein>
<evidence type="ECO:0000259" key="1">
    <source>
        <dbReference type="Pfam" id="PF07995"/>
    </source>
</evidence>
<evidence type="ECO:0000313" key="2">
    <source>
        <dbReference type="EMBL" id="SEN12971.1"/>
    </source>
</evidence>
<organism evidence="2 3">
    <name type="scientific">Nitrosomonas marina</name>
    <dbReference type="NCBI Taxonomy" id="917"/>
    <lineage>
        <taxon>Bacteria</taxon>
        <taxon>Pseudomonadati</taxon>
        <taxon>Pseudomonadota</taxon>
        <taxon>Betaproteobacteria</taxon>
        <taxon>Nitrosomonadales</taxon>
        <taxon>Nitrosomonadaceae</taxon>
        <taxon>Nitrosomonas</taxon>
    </lineage>
</organism>
<dbReference type="OrthoDB" id="9770043at2"/>
<dbReference type="InterPro" id="IPR011042">
    <property type="entry name" value="6-blade_b-propeller_TolB-like"/>
</dbReference>
<reference evidence="2 3" key="1">
    <citation type="submission" date="2016-10" db="EMBL/GenBank/DDBJ databases">
        <authorList>
            <person name="de Groot N.N."/>
        </authorList>
    </citation>
    <scope>NUCLEOTIDE SEQUENCE [LARGE SCALE GENOMIC DNA]</scope>
    <source>
        <strain evidence="2 3">Nm22</strain>
    </source>
</reference>
<dbReference type="SUPFAM" id="SSF50952">
    <property type="entry name" value="Soluble quinoprotein glucose dehydrogenase"/>
    <property type="match status" value="1"/>
</dbReference>
<dbReference type="RefSeq" id="WP_090630558.1">
    <property type="nucleotide sequence ID" value="NZ_FOCP01000008.1"/>
</dbReference>
<dbReference type="InterPro" id="IPR012938">
    <property type="entry name" value="Glc/Sorbosone_DH"/>
</dbReference>
<dbReference type="PANTHER" id="PTHR19328">
    <property type="entry name" value="HEDGEHOG-INTERACTING PROTEIN"/>
    <property type="match status" value="1"/>
</dbReference>
<dbReference type="EMBL" id="FOCP01000008">
    <property type="protein sequence ID" value="SEN12971.1"/>
    <property type="molecule type" value="Genomic_DNA"/>
</dbReference>
<sequence>MTYLFSLNTHLYKIFTGLVLILLCGSLLAPTANAQRIQTAFDVKLLARGLNHPWGMAFLPDGSMLVTERIGRLRIVTPDGRISEPVDNVPRVYHEKQGGLLDVALDPDFAANQLIYLSYAEPVSTSDGTIASTAVARAELDGNSLKNLKVIFRQDPKTHGGQHFGSRLVFAPDGNLFITLGDRGNHMEEAQNIDNHIGVIIRIRPDGSVPEDNPFVKDSKAKPEIWSYGHRSVQGAAIHPETGQLWIHEHGPRGGDEINIPKPGKNYGWPNASYGMHYSMIPIKDEHAEQGYEEPIYFWTPSVAPSGMLFYTGSLFPGWRNSLFVGTLAGQHLIRLSVSKNRVLGEDQLLKNTLRYRDVEQGPDGAIYLLTDEDDGKILKLVPSQE</sequence>
<name>A0A1H8E062_9PROT</name>
<dbReference type="STRING" id="917.SAMN05216326_10383"/>
<dbReference type="Gene3D" id="2.120.10.30">
    <property type="entry name" value="TolB, C-terminal domain"/>
    <property type="match status" value="1"/>
</dbReference>
<evidence type="ECO:0000313" key="3">
    <source>
        <dbReference type="Proteomes" id="UP000199459"/>
    </source>
</evidence>
<dbReference type="Proteomes" id="UP000199459">
    <property type="component" value="Unassembled WGS sequence"/>
</dbReference>